<name>A0A834H7S6_RHOSS</name>
<comment type="caution">
    <text evidence="1">The sequence shown here is derived from an EMBL/GenBank/DDBJ whole genome shotgun (WGS) entry which is preliminary data.</text>
</comment>
<keyword evidence="2" id="KW-1185">Reference proteome</keyword>
<gene>
    <name evidence="1" type="ORF">RHSIM_Rhsim03G0098100</name>
</gene>
<proteinExistence type="predicted"/>
<dbReference type="AlphaFoldDB" id="A0A834H7S6"/>
<reference evidence="1" key="1">
    <citation type="submission" date="2019-11" db="EMBL/GenBank/DDBJ databases">
        <authorList>
            <person name="Liu Y."/>
            <person name="Hou J."/>
            <person name="Li T.-Q."/>
            <person name="Guan C.-H."/>
            <person name="Wu X."/>
            <person name="Wu H.-Z."/>
            <person name="Ling F."/>
            <person name="Zhang R."/>
            <person name="Shi X.-G."/>
            <person name="Ren J.-P."/>
            <person name="Chen E.-F."/>
            <person name="Sun J.-M."/>
        </authorList>
    </citation>
    <scope>NUCLEOTIDE SEQUENCE</scope>
    <source>
        <strain evidence="1">Adult_tree_wgs_1</strain>
        <tissue evidence="1">Leaves</tissue>
    </source>
</reference>
<protein>
    <submittedName>
        <fullName evidence="1">Uncharacterized protein</fullName>
    </submittedName>
</protein>
<organism evidence="1 2">
    <name type="scientific">Rhododendron simsii</name>
    <name type="common">Sims's rhododendron</name>
    <dbReference type="NCBI Taxonomy" id="118357"/>
    <lineage>
        <taxon>Eukaryota</taxon>
        <taxon>Viridiplantae</taxon>
        <taxon>Streptophyta</taxon>
        <taxon>Embryophyta</taxon>
        <taxon>Tracheophyta</taxon>
        <taxon>Spermatophyta</taxon>
        <taxon>Magnoliopsida</taxon>
        <taxon>eudicotyledons</taxon>
        <taxon>Gunneridae</taxon>
        <taxon>Pentapetalae</taxon>
        <taxon>asterids</taxon>
        <taxon>Ericales</taxon>
        <taxon>Ericaceae</taxon>
        <taxon>Ericoideae</taxon>
        <taxon>Rhodoreae</taxon>
        <taxon>Rhododendron</taxon>
    </lineage>
</organism>
<evidence type="ECO:0000313" key="1">
    <source>
        <dbReference type="EMBL" id="KAF7148789.1"/>
    </source>
</evidence>
<accession>A0A834H7S6</accession>
<sequence>MDQHDSTEVNDQQLEPKSEMVAIVQHDLMEINDPQPQLEAEPPVSMELIETYEHLKVEIIDLFQMLKSNVHPPNTLHLRFKLFHHFSCCASLTNK</sequence>
<dbReference type="Proteomes" id="UP000626092">
    <property type="component" value="Unassembled WGS sequence"/>
</dbReference>
<evidence type="ECO:0000313" key="2">
    <source>
        <dbReference type="Proteomes" id="UP000626092"/>
    </source>
</evidence>
<dbReference type="EMBL" id="WJXA01000003">
    <property type="protein sequence ID" value="KAF7148789.1"/>
    <property type="molecule type" value="Genomic_DNA"/>
</dbReference>